<dbReference type="Proteomes" id="UP000604730">
    <property type="component" value="Unassembled WGS sequence"/>
</dbReference>
<evidence type="ECO:0000313" key="8">
    <source>
        <dbReference type="EMBL" id="MBK5896549.1"/>
    </source>
</evidence>
<dbReference type="PROSITE" id="PS01095">
    <property type="entry name" value="GH18_1"/>
    <property type="match status" value="1"/>
</dbReference>
<evidence type="ECO:0000256" key="2">
    <source>
        <dbReference type="ARBA" id="ARBA00023295"/>
    </source>
</evidence>
<dbReference type="InterPro" id="IPR011583">
    <property type="entry name" value="Chitinase_II/V-like_cat"/>
</dbReference>
<keyword evidence="5" id="KW-0812">Transmembrane</keyword>
<evidence type="ECO:0000259" key="6">
    <source>
        <dbReference type="PROSITE" id="PS51781"/>
    </source>
</evidence>
<keyword evidence="2 3" id="KW-0326">Glycosidase</keyword>
<evidence type="ECO:0000256" key="1">
    <source>
        <dbReference type="ARBA" id="ARBA00022801"/>
    </source>
</evidence>
<keyword evidence="5" id="KW-1133">Transmembrane helix</keyword>
<dbReference type="Gene3D" id="2.30.30.40">
    <property type="entry name" value="SH3 Domains"/>
    <property type="match status" value="1"/>
</dbReference>
<dbReference type="InterPro" id="IPR003646">
    <property type="entry name" value="SH3-like_bac-type"/>
</dbReference>
<reference evidence="8 9" key="1">
    <citation type="submission" date="2021-01" db="EMBL/GenBank/DDBJ databases">
        <title>Isolation and description of Catonella massiliensis sp. nov., a novel Catonella species, isolated from a stable periodontitis subject.</title>
        <authorList>
            <person name="Antezack A."/>
            <person name="Boxberger M."/>
            <person name="La Scola B."/>
            <person name="Monnet-Corti V."/>
        </authorList>
    </citation>
    <scope>NUCLEOTIDE SEQUENCE [LARGE SCALE GENOMIC DNA]</scope>
    <source>
        <strain evidence="8 9">Marseille-Q4567</strain>
    </source>
</reference>
<dbReference type="InterPro" id="IPR017853">
    <property type="entry name" value="GH"/>
</dbReference>
<dbReference type="InterPro" id="IPR001223">
    <property type="entry name" value="Glyco_hydro18_cat"/>
</dbReference>
<evidence type="ECO:0000313" key="9">
    <source>
        <dbReference type="Proteomes" id="UP000604730"/>
    </source>
</evidence>
<dbReference type="Pfam" id="PF07833">
    <property type="entry name" value="Cu_amine_oxidN1"/>
    <property type="match status" value="1"/>
</dbReference>
<dbReference type="InterPro" id="IPR012854">
    <property type="entry name" value="Cu_amine_oxidase-like_N"/>
</dbReference>
<evidence type="ECO:0000256" key="5">
    <source>
        <dbReference type="SAM" id="Phobius"/>
    </source>
</evidence>
<organism evidence="8 9">
    <name type="scientific">Catonella massiliensis</name>
    <dbReference type="NCBI Taxonomy" id="2799636"/>
    <lineage>
        <taxon>Bacteria</taxon>
        <taxon>Bacillati</taxon>
        <taxon>Bacillota</taxon>
        <taxon>Clostridia</taxon>
        <taxon>Lachnospirales</taxon>
        <taxon>Lachnospiraceae</taxon>
        <taxon>Catonella</taxon>
    </lineage>
</organism>
<evidence type="ECO:0008006" key="10">
    <source>
        <dbReference type="Google" id="ProtNLM"/>
    </source>
</evidence>
<evidence type="ECO:0000256" key="4">
    <source>
        <dbReference type="RuleBase" id="RU004453"/>
    </source>
</evidence>
<feature type="domain" description="SH3b" evidence="6">
    <location>
        <begin position="168"/>
        <end position="233"/>
    </location>
</feature>
<gene>
    <name evidence="8" type="ORF">JJN12_01945</name>
</gene>
<dbReference type="RefSeq" id="WP_208428113.1">
    <property type="nucleotide sequence ID" value="NZ_JAEPRJ010000001.1"/>
</dbReference>
<feature type="transmembrane region" description="Helical" evidence="5">
    <location>
        <begin position="7"/>
        <end position="28"/>
    </location>
</feature>
<comment type="caution">
    <text evidence="8">The sequence shown here is derived from an EMBL/GenBank/DDBJ whole genome shotgun (WGS) entry which is preliminary data.</text>
</comment>
<dbReference type="SUPFAM" id="SSF51445">
    <property type="entry name" value="(Trans)glycosidases"/>
    <property type="match status" value="1"/>
</dbReference>
<comment type="similarity">
    <text evidence="4">Belongs to the glycosyl hydrolase 18 family.</text>
</comment>
<name>A0ABS1IY15_9FIRM</name>
<dbReference type="PANTHER" id="PTHR46066:SF2">
    <property type="entry name" value="CHITINASE DOMAIN-CONTAINING PROTEIN 1"/>
    <property type="match status" value="1"/>
</dbReference>
<dbReference type="InterPro" id="IPR001579">
    <property type="entry name" value="Glyco_hydro_18_chit_AS"/>
</dbReference>
<feature type="domain" description="GH18" evidence="7">
    <location>
        <begin position="258"/>
        <end position="568"/>
    </location>
</feature>
<dbReference type="PANTHER" id="PTHR46066">
    <property type="entry name" value="CHITINASE DOMAIN-CONTAINING PROTEIN 1 FAMILY MEMBER"/>
    <property type="match status" value="1"/>
</dbReference>
<dbReference type="Gene3D" id="3.10.50.10">
    <property type="match status" value="1"/>
</dbReference>
<accession>A0ABS1IY15</accession>
<keyword evidence="1 3" id="KW-0378">Hydrolase</keyword>
<dbReference type="PROSITE" id="PS51910">
    <property type="entry name" value="GH18_2"/>
    <property type="match status" value="1"/>
</dbReference>
<dbReference type="Gene3D" id="3.20.20.80">
    <property type="entry name" value="Glycosidases"/>
    <property type="match status" value="1"/>
</dbReference>
<protein>
    <recommendedName>
        <fullName evidence="10">GH18 domain-containing protein</fullName>
    </recommendedName>
</protein>
<dbReference type="Pfam" id="PF00704">
    <property type="entry name" value="Glyco_hydro_18"/>
    <property type="match status" value="1"/>
</dbReference>
<proteinExistence type="inferred from homology"/>
<sequence>MIKKLNPIMIIIPVVVIAIISAVILVLGKKLDFSGSNNTEVSLTDYYKLPEGEARLVVDLIKSDENAVIKGGKTYLPYSAAEKMMPRIFYDALDDVAVYTTATEKYVYTAGEKEYQVNGKDETEEVPSFIEDGGNLYVALNFIEKWHEMKAEVYENPGRVVIFDENNAEYEYVGVKSDTALREAGDKKEPILKELKEGEKVYLLEGTGNDYTRVFTEDGVTGYIKTSDLDTDNIEHKKYSFDREKEDTGYTSITRDEPIVLGWHQVTNTAANSSLGTALAKAEGLNVISPTWFGVADSEGEVTSLASKDYVTKLKAINVDVWPLISDFNKDVDYNRLFMSTTTRGNLIKNIIYFIEEYNMDGINIDFEHIKSSYAAGYIEFLRELSIEMRSRKKVLSVDNYIPLEFNAFYNIKEQGIVSDYLCVMAYDEHYSGSPKAGSVSSLSWVKNSIENTVRSAPMKKLIVGLPFYTRLWREAHTGKLTSRALSMDGGLNLVNSNKAKKEWDKEKGQYYAEWKDGKDRMRIWLEEEKSLEAKLKLVEKDKVAGIAFWKLGLERKEAWNSVTDWLR</sequence>
<dbReference type="SMART" id="SM00636">
    <property type="entry name" value="Glyco_18"/>
    <property type="match status" value="1"/>
</dbReference>
<evidence type="ECO:0000256" key="3">
    <source>
        <dbReference type="RuleBase" id="RU000489"/>
    </source>
</evidence>
<keyword evidence="5" id="KW-0472">Membrane</keyword>
<dbReference type="PROSITE" id="PS51781">
    <property type="entry name" value="SH3B"/>
    <property type="match status" value="1"/>
</dbReference>
<dbReference type="InterPro" id="IPR029070">
    <property type="entry name" value="Chitinase_insertion_sf"/>
</dbReference>
<evidence type="ECO:0000259" key="7">
    <source>
        <dbReference type="PROSITE" id="PS51910"/>
    </source>
</evidence>
<dbReference type="EMBL" id="JAEPRJ010000001">
    <property type="protein sequence ID" value="MBK5896549.1"/>
    <property type="molecule type" value="Genomic_DNA"/>
</dbReference>
<keyword evidence="9" id="KW-1185">Reference proteome</keyword>